<dbReference type="Proteomes" id="UP000274131">
    <property type="component" value="Unassembled WGS sequence"/>
</dbReference>
<reference evidence="4 5" key="2">
    <citation type="submission" date="2018-10" db="EMBL/GenBank/DDBJ databases">
        <authorList>
            <consortium name="Pathogen Informatics"/>
        </authorList>
    </citation>
    <scope>NUCLEOTIDE SEQUENCE [LARGE SCALE GENOMIC DNA]</scope>
</reference>
<evidence type="ECO:0000313" key="4">
    <source>
        <dbReference type="EMBL" id="VDD90534.1"/>
    </source>
</evidence>
<keyword evidence="2" id="KW-1133">Transmembrane helix</keyword>
<evidence type="ECO:0000313" key="6">
    <source>
        <dbReference type="WBParaSite" id="EVEC_0000567401-mRNA-1"/>
    </source>
</evidence>
<evidence type="ECO:0000259" key="3">
    <source>
        <dbReference type="SMART" id="SM00089"/>
    </source>
</evidence>
<reference evidence="6" key="1">
    <citation type="submission" date="2017-02" db="UniProtKB">
        <authorList>
            <consortium name="WormBaseParasite"/>
        </authorList>
    </citation>
    <scope>IDENTIFICATION</scope>
</reference>
<dbReference type="GO" id="GO:0016020">
    <property type="term" value="C:membrane"/>
    <property type="evidence" value="ECO:0007669"/>
    <property type="project" value="TreeGrafter"/>
</dbReference>
<dbReference type="InterPro" id="IPR022409">
    <property type="entry name" value="PKD/Chitinase_dom"/>
</dbReference>
<dbReference type="PANTHER" id="PTHR46182">
    <property type="entry name" value="FI19480P1"/>
    <property type="match status" value="1"/>
</dbReference>
<dbReference type="Pfam" id="PF25824">
    <property type="entry name" value="DUF7951"/>
    <property type="match status" value="1"/>
</dbReference>
<dbReference type="CDD" id="cd00146">
    <property type="entry name" value="PKD"/>
    <property type="match status" value="2"/>
</dbReference>
<dbReference type="SUPFAM" id="SSF49299">
    <property type="entry name" value="PKD domain"/>
    <property type="match status" value="1"/>
</dbReference>
<evidence type="ECO:0000313" key="5">
    <source>
        <dbReference type="Proteomes" id="UP000274131"/>
    </source>
</evidence>
<dbReference type="STRING" id="51028.A0A0N4V604"/>
<gene>
    <name evidence="4" type="ORF">EVEC_LOCUS5285</name>
</gene>
<feature type="domain" description="PKD/Chitinase" evidence="3">
    <location>
        <begin position="621"/>
        <end position="720"/>
    </location>
</feature>
<dbReference type="GO" id="GO:0031410">
    <property type="term" value="C:cytoplasmic vesicle"/>
    <property type="evidence" value="ECO:0007669"/>
    <property type="project" value="TreeGrafter"/>
</dbReference>
<dbReference type="OrthoDB" id="536372at2759"/>
<dbReference type="EMBL" id="UXUI01008113">
    <property type="protein sequence ID" value="VDD90534.1"/>
    <property type="molecule type" value="Genomic_DNA"/>
</dbReference>
<feature type="domain" description="PKD/Chitinase" evidence="3">
    <location>
        <begin position="521"/>
        <end position="605"/>
    </location>
</feature>
<feature type="domain" description="PKD/Chitinase" evidence="3">
    <location>
        <begin position="824"/>
        <end position="909"/>
    </location>
</feature>
<feature type="compositionally biased region" description="Polar residues" evidence="1">
    <location>
        <begin position="1210"/>
        <end position="1219"/>
    </location>
</feature>
<sequence length="1232" mass="138323">MWEVLRCPVNEDLVVTAEFDSELKNGKCLLCTLNYILLKLRCSKDENKVLGTKSFAWPESKLPSDVTFNDEKNVLLFKGSSNVAQVPFRLPVATLRRSNEGSSLKAAIYSSLSVESAAPLPRIASLALNVIQEKNVEETWKELVQLCEEEENDIAPFGLLLSPSEQRTFFRFITGRVRKEKCFKVLCFLLLRNVFTSLDLDSEVVQFCYDEQNFCPMISLLQCRRVISEQTYARCLKIVAERIELDGKKLLNHLIGKSFTKSVLPYCISEHLSDDEVLVLIDELVASIKGNCTPEYFNKVINILSAILDSHAQRLIWNEKSRKSLINASELLADLVQALDIFSNFDMRLKQRLTLSNSLNNEPRRTMNTLVSLLIAVAVLCCKCENLLFLNSTNSLVEEPHFDEIPFEISGPTTVQLPQERLELKIVFKSPHGSSNITYYWEVLEGGETGLAETTYTQPVLTLVHLILQLKEGKAKWRATVKENEKSSFRDISLTILPPKRLNRPPKVHINPSNPVHATEGNLVMLDGQGERLVLQLPGSVDEDGGHLEFEWKLVNGPAIELSAKDSPVLRLDNLIRGNYTFGLTVKNDRGVSASDTINVIVAAKRDDPPKAQITECSDQKARTTIDVRLPLKSLTLCANSSTDDYGIVSYKWFRIDNLTSQLAVDFQGLCLFLCSTTPELSLTNLQPNENVGPYVFLLTVFDTSNQNDSAKVAIMVNKAINHVPVPYAGHNQTVTLPLESVVLTGSVKDDGQVISYEWSQLSGPSAVELINRDKVKCTVKGLQEGLYKFQLNVTDDGGLSAVSETFVNVTRSKNDPPVARARNVTVYLPSDIAILNGSESTDDAGVVNYLWVPHDDVPACISMLGNSRNSAELLLSGLIPGEFLFDLTVRDHSQAENTTTVKLTVVPGEEFLNSIEMFMDENKANITYRLRDKLRARISAAVVSQVAEAEEVHVVFSYFAQEPRKGKLRVVFHANYEPVEVTGTCTKVKKAFSDDKQFKVVNARELVNILRDESKMIQDFNIELIDTLCDELKFSVCSLDCSDHGLCSNFSKQCVCDRYWMPNLFHYYIYSGTYDCCEFSLKLLCYGNVRILVFYLRKIKCPPAWSLLYFGIVSLLVSVIVFRFACYFTCARNNGFKTWNDGRRVVSKRRKRRRFRRNDEKVNTGAANGNGKIKDPSSSYSLLIGSESLSSDTEIDQMKGVHPEKDKVTTLNDNSPSGTDLRERFSTVSFD</sequence>
<keyword evidence="5" id="KW-1185">Reference proteome</keyword>
<dbReference type="InterPro" id="IPR029865">
    <property type="entry name" value="KIAA0319-like"/>
</dbReference>
<feature type="region of interest" description="Disordered" evidence="1">
    <location>
        <begin position="1153"/>
        <end position="1179"/>
    </location>
</feature>
<feature type="region of interest" description="Disordered" evidence="1">
    <location>
        <begin position="1201"/>
        <end position="1232"/>
    </location>
</feature>
<feature type="transmembrane region" description="Helical" evidence="2">
    <location>
        <begin position="1108"/>
        <end position="1131"/>
    </location>
</feature>
<dbReference type="PANTHER" id="PTHR46182:SF2">
    <property type="entry name" value="FI19480P1"/>
    <property type="match status" value="1"/>
</dbReference>
<evidence type="ECO:0000256" key="1">
    <source>
        <dbReference type="SAM" id="MobiDB-lite"/>
    </source>
</evidence>
<protein>
    <submittedName>
        <fullName evidence="6">REJ domain-containing protein</fullName>
    </submittedName>
</protein>
<evidence type="ECO:0000256" key="2">
    <source>
        <dbReference type="SAM" id="Phobius"/>
    </source>
</evidence>
<organism evidence="6">
    <name type="scientific">Enterobius vermicularis</name>
    <name type="common">Human pinworm</name>
    <dbReference type="NCBI Taxonomy" id="51028"/>
    <lineage>
        <taxon>Eukaryota</taxon>
        <taxon>Metazoa</taxon>
        <taxon>Ecdysozoa</taxon>
        <taxon>Nematoda</taxon>
        <taxon>Chromadorea</taxon>
        <taxon>Rhabditida</taxon>
        <taxon>Spirurina</taxon>
        <taxon>Oxyuridomorpha</taxon>
        <taxon>Oxyuroidea</taxon>
        <taxon>Oxyuridae</taxon>
        <taxon>Enterobius</taxon>
    </lineage>
</organism>
<dbReference type="AlphaFoldDB" id="A0A0N4V604"/>
<dbReference type="Pfam" id="PF22352">
    <property type="entry name" value="K319L-like_PKD"/>
    <property type="match status" value="4"/>
</dbReference>
<feature type="domain" description="PKD/Chitinase" evidence="3">
    <location>
        <begin position="726"/>
        <end position="813"/>
    </location>
</feature>
<dbReference type="InterPro" id="IPR057711">
    <property type="entry name" value="DUF7951"/>
</dbReference>
<dbReference type="GO" id="GO:0001764">
    <property type="term" value="P:neuron migration"/>
    <property type="evidence" value="ECO:0007669"/>
    <property type="project" value="TreeGrafter"/>
</dbReference>
<dbReference type="SMART" id="SM00089">
    <property type="entry name" value="PKD"/>
    <property type="match status" value="4"/>
</dbReference>
<dbReference type="Gene3D" id="2.60.40.10">
    <property type="entry name" value="Immunoglobulins"/>
    <property type="match status" value="4"/>
</dbReference>
<dbReference type="InterPro" id="IPR035986">
    <property type="entry name" value="PKD_dom_sf"/>
</dbReference>
<accession>A0A0N4V604</accession>
<dbReference type="InterPro" id="IPR013783">
    <property type="entry name" value="Ig-like_fold"/>
</dbReference>
<proteinExistence type="predicted"/>
<keyword evidence="2" id="KW-0812">Transmembrane</keyword>
<dbReference type="WBParaSite" id="EVEC_0000567401-mRNA-1">
    <property type="protein sequence ID" value="EVEC_0000567401-mRNA-1"/>
    <property type="gene ID" value="EVEC_0000567401"/>
</dbReference>
<keyword evidence="2" id="KW-0472">Membrane</keyword>
<name>A0A0N4V604_ENTVE</name>